<gene>
    <name evidence="8" type="ORF">GKE07_09915</name>
</gene>
<feature type="non-terminal residue" evidence="8">
    <location>
        <position position="40"/>
    </location>
</feature>
<sequence>MYCFVTLNIKKIIYPKNEILNSTTTFGGGIYSRTVKVYSF</sequence>
<dbReference type="InterPro" id="IPR003368">
    <property type="entry name" value="POMP_repeat"/>
</dbReference>
<keyword evidence="7" id="KW-0998">Cell outer membrane</keyword>
<keyword evidence="4" id="KW-0964">Secreted</keyword>
<evidence type="ECO:0000256" key="7">
    <source>
        <dbReference type="ARBA" id="ARBA00023237"/>
    </source>
</evidence>
<organism evidence="8 9">
    <name type="scientific">Agathobacter rectalis</name>
    <dbReference type="NCBI Taxonomy" id="39491"/>
    <lineage>
        <taxon>Bacteria</taxon>
        <taxon>Bacillati</taxon>
        <taxon>Bacillota</taxon>
        <taxon>Clostridia</taxon>
        <taxon>Lachnospirales</taxon>
        <taxon>Lachnospiraceae</taxon>
        <taxon>Agathobacter</taxon>
    </lineage>
</organism>
<comment type="subcellular location">
    <subcellularLocation>
        <location evidence="1">Cell envelope</location>
    </subcellularLocation>
    <subcellularLocation>
        <location evidence="2">Cell outer membrane</location>
    </subcellularLocation>
    <subcellularLocation>
        <location evidence="3">Secreted</location>
    </subcellularLocation>
</comment>
<dbReference type="GO" id="GO:0009279">
    <property type="term" value="C:cell outer membrane"/>
    <property type="evidence" value="ECO:0007669"/>
    <property type="project" value="UniProtKB-SubCell"/>
</dbReference>
<protein>
    <submittedName>
        <fullName evidence="8">Uncharacterized protein</fullName>
    </submittedName>
</protein>
<dbReference type="EMBL" id="WKQP01000013">
    <property type="protein sequence ID" value="MSC60504.1"/>
    <property type="molecule type" value="Genomic_DNA"/>
</dbReference>
<evidence type="ECO:0000256" key="1">
    <source>
        <dbReference type="ARBA" id="ARBA00004196"/>
    </source>
</evidence>
<evidence type="ECO:0000313" key="8">
    <source>
        <dbReference type="EMBL" id="MSC60504.1"/>
    </source>
</evidence>
<evidence type="ECO:0000256" key="2">
    <source>
        <dbReference type="ARBA" id="ARBA00004442"/>
    </source>
</evidence>
<name>A0A6L5TAW3_9FIRM</name>
<evidence type="ECO:0000256" key="6">
    <source>
        <dbReference type="ARBA" id="ARBA00023136"/>
    </source>
</evidence>
<evidence type="ECO:0000313" key="9">
    <source>
        <dbReference type="Proteomes" id="UP000479563"/>
    </source>
</evidence>
<comment type="caution">
    <text evidence="8">The sequence shown here is derived from an EMBL/GenBank/DDBJ whole genome shotgun (WGS) entry which is preliminary data.</text>
</comment>
<evidence type="ECO:0000256" key="4">
    <source>
        <dbReference type="ARBA" id="ARBA00022525"/>
    </source>
</evidence>
<proteinExistence type="predicted"/>
<dbReference type="AlphaFoldDB" id="A0A6L5TAW3"/>
<accession>A0A6L5TAW3</accession>
<evidence type="ECO:0000256" key="3">
    <source>
        <dbReference type="ARBA" id="ARBA00004613"/>
    </source>
</evidence>
<keyword evidence="6" id="KW-0472">Membrane</keyword>
<evidence type="ECO:0000256" key="5">
    <source>
        <dbReference type="ARBA" id="ARBA00022729"/>
    </source>
</evidence>
<dbReference type="NCBIfam" id="TIGR01376">
    <property type="entry name" value="POMP_repeat"/>
    <property type="match status" value="1"/>
</dbReference>
<dbReference type="GO" id="GO:0005576">
    <property type="term" value="C:extracellular region"/>
    <property type="evidence" value="ECO:0007669"/>
    <property type="project" value="UniProtKB-SubCell"/>
</dbReference>
<keyword evidence="5" id="KW-0732">Signal</keyword>
<dbReference type="Proteomes" id="UP000479563">
    <property type="component" value="Unassembled WGS sequence"/>
</dbReference>
<reference evidence="8 9" key="1">
    <citation type="journal article" date="2019" name="Nat. Med.">
        <title>A library of human gut bacterial isolates paired with longitudinal multiomics data enables mechanistic microbiome research.</title>
        <authorList>
            <person name="Poyet M."/>
            <person name="Groussin M."/>
            <person name="Gibbons S.M."/>
            <person name="Avila-Pacheco J."/>
            <person name="Jiang X."/>
            <person name="Kearney S.M."/>
            <person name="Perrotta A.R."/>
            <person name="Berdy B."/>
            <person name="Zhao S."/>
            <person name="Lieberman T.D."/>
            <person name="Swanson P.K."/>
            <person name="Smith M."/>
            <person name="Roesemann S."/>
            <person name="Alexander J.E."/>
            <person name="Rich S.A."/>
            <person name="Livny J."/>
            <person name="Vlamakis H."/>
            <person name="Clish C."/>
            <person name="Bullock K."/>
            <person name="Deik A."/>
            <person name="Scott J."/>
            <person name="Pierce K.A."/>
            <person name="Xavier R.J."/>
            <person name="Alm E.J."/>
        </authorList>
    </citation>
    <scope>NUCLEOTIDE SEQUENCE [LARGE SCALE GENOMIC DNA]</scope>
    <source>
        <strain evidence="8 9">BIOML-A11</strain>
    </source>
</reference>